<dbReference type="GO" id="GO:0016020">
    <property type="term" value="C:membrane"/>
    <property type="evidence" value="ECO:0007669"/>
    <property type="project" value="InterPro"/>
</dbReference>
<protein>
    <submittedName>
        <fullName evidence="3">Mechanosensitive ion channel family protein</fullName>
    </submittedName>
</protein>
<gene>
    <name evidence="3" type="ORF">SAY89_02835</name>
</gene>
<evidence type="ECO:0000256" key="1">
    <source>
        <dbReference type="SAM" id="Phobius"/>
    </source>
</evidence>
<feature type="transmembrane region" description="Helical" evidence="1">
    <location>
        <begin position="157"/>
        <end position="175"/>
    </location>
</feature>
<dbReference type="GO" id="GO:0008381">
    <property type="term" value="F:mechanosensitive monoatomic ion channel activity"/>
    <property type="evidence" value="ECO:0007669"/>
    <property type="project" value="InterPro"/>
</dbReference>
<feature type="transmembrane region" description="Helical" evidence="1">
    <location>
        <begin position="89"/>
        <end position="107"/>
    </location>
</feature>
<feature type="transmembrane region" description="Helical" evidence="1">
    <location>
        <begin position="12"/>
        <end position="37"/>
    </location>
</feature>
<dbReference type="RefSeq" id="WP_099436166.1">
    <property type="nucleotide sequence ID" value="NZ_CP138348.1"/>
</dbReference>
<name>A0AAF1C2Z7_9CHRO</name>
<dbReference type="SUPFAM" id="SSF50182">
    <property type="entry name" value="Sm-like ribonucleoproteins"/>
    <property type="match status" value="1"/>
</dbReference>
<feature type="transmembrane region" description="Helical" evidence="1">
    <location>
        <begin position="49"/>
        <end position="69"/>
    </location>
</feature>
<dbReference type="SUPFAM" id="SSF82861">
    <property type="entry name" value="Mechanosensitive channel protein MscS (YggB), transmembrane region"/>
    <property type="match status" value="1"/>
</dbReference>
<dbReference type="InterPro" id="IPR010920">
    <property type="entry name" value="LSM_dom_sf"/>
</dbReference>
<dbReference type="PANTHER" id="PTHR30221">
    <property type="entry name" value="SMALL-CONDUCTANCE MECHANOSENSITIVE CHANNEL"/>
    <property type="match status" value="1"/>
</dbReference>
<dbReference type="InterPro" id="IPR045275">
    <property type="entry name" value="MscS_archaea/bacteria_type"/>
</dbReference>
<feature type="transmembrane region" description="Helical" evidence="1">
    <location>
        <begin position="128"/>
        <end position="151"/>
    </location>
</feature>
<keyword evidence="1" id="KW-0472">Membrane</keyword>
<dbReference type="EMBL" id="CP138348">
    <property type="protein sequence ID" value="WPF89228.1"/>
    <property type="molecule type" value="Genomic_DNA"/>
</dbReference>
<dbReference type="PANTHER" id="PTHR30221:SF1">
    <property type="entry name" value="SMALL-CONDUCTANCE MECHANOSENSITIVE CHANNEL"/>
    <property type="match status" value="1"/>
</dbReference>
<keyword evidence="1" id="KW-0812">Transmembrane</keyword>
<evidence type="ECO:0000313" key="3">
    <source>
        <dbReference type="EMBL" id="WPF89228.1"/>
    </source>
</evidence>
<dbReference type="Pfam" id="PF00924">
    <property type="entry name" value="MS_channel_2nd"/>
    <property type="match status" value="1"/>
</dbReference>
<dbReference type="InterPro" id="IPR006685">
    <property type="entry name" value="MscS_channel_2nd"/>
</dbReference>
<accession>A0AAF1C2Z7</accession>
<organism evidence="3">
    <name type="scientific">Cyanobacterium aponinum AL20115</name>
    <dbReference type="NCBI Taxonomy" id="3090662"/>
    <lineage>
        <taxon>Bacteria</taxon>
        <taxon>Bacillati</taxon>
        <taxon>Cyanobacteriota</taxon>
        <taxon>Cyanophyceae</taxon>
        <taxon>Oscillatoriophycideae</taxon>
        <taxon>Chroococcales</taxon>
        <taxon>Geminocystaceae</taxon>
        <taxon>Cyanobacterium</taxon>
    </lineage>
</organism>
<reference evidence="3" key="1">
    <citation type="submission" date="2023-11" db="EMBL/GenBank/DDBJ databases">
        <title>Genome sequence of Cyanobacterium aponinum BCRC AL20115.</title>
        <authorList>
            <person name="Chang H.-Y."/>
            <person name="Lin K.-M."/>
            <person name="Hsueh H.-T."/>
            <person name="Chu H.-A."/>
            <person name="Kuo C.-H."/>
        </authorList>
    </citation>
    <scope>NUCLEOTIDE SEQUENCE</scope>
    <source>
        <strain evidence="3">AL20115</strain>
    </source>
</reference>
<dbReference type="AlphaFoldDB" id="A0AAF1C2Z7"/>
<sequence length="538" mass="62905">MLKEFWFSLNPLYIFILQHLGVYLGGFLLIYGFLFFLLRPLFRSLERDIALVTLNISGYPLLSIFTFFNLKFTLYDLENFVGKDILQKILNACLIVVISYWLVAIIKKVIIYYLKQYTKQSEVMWDDVLLPLVEAVLPVMVFLLGGVFVLNNFGVDLTGIWVALGGATFIIGFALKDILANFFSGIVLLIDTPFQFGDVLRLEDGSIGMLCRIGVRVTQIYLFNHHCDIYIPNSVLQNQNITNLSRPTSYYYYSTTIEIPAELEVDYLKSLITETVLAHPDTLADIEKKIALIDRFYLCEEETNNSLTEQQISGKNRLLAEQKVNIKLQEIEEFLEALVITLQFAEKGGLTSEELENIYQEYQEILVLIGLNINSEINTDNLLNTTFAESQAPDGLIELVREWYRFWLKDPNLKEEDLYLIPQEWERKITLLKKRTYRLYQKITNPQLEETRLDDYVLELSDWFKSRFKERKKWQDPQIWITALNHDEGFLYYEFKINFFVDDIKLEYGKRGDRIASQINQEILRIVKPYLNIPLRNA</sequence>
<feature type="domain" description="Mechanosensitive ion channel MscS" evidence="2">
    <location>
        <begin position="177"/>
        <end position="246"/>
    </location>
</feature>
<keyword evidence="1" id="KW-1133">Transmembrane helix</keyword>
<dbReference type="Gene3D" id="1.10.287.1260">
    <property type="match status" value="1"/>
</dbReference>
<proteinExistence type="predicted"/>
<evidence type="ECO:0000259" key="2">
    <source>
        <dbReference type="Pfam" id="PF00924"/>
    </source>
</evidence>
<dbReference type="InterPro" id="IPR011014">
    <property type="entry name" value="MscS_channel_TM-2"/>
</dbReference>